<gene>
    <name evidence="3" type="ORF">BL253_28455</name>
</gene>
<comment type="caution">
    <text evidence="3">The sequence shown here is derived from an EMBL/GenBank/DDBJ whole genome shotgun (WGS) entry which is preliminary data.</text>
</comment>
<dbReference type="RefSeq" id="WP_076820462.1">
    <property type="nucleotide sequence ID" value="NZ_MOMC01000063.1"/>
</dbReference>
<reference evidence="4" key="1">
    <citation type="submission" date="2016-10" db="EMBL/GenBank/DDBJ databases">
        <title>Frankia sp. NRRL B-16386 Genome sequencing.</title>
        <authorList>
            <person name="Ghodhbane-Gtari F."/>
            <person name="Swanson E."/>
            <person name="Gueddou A."/>
            <person name="Hezbri K."/>
            <person name="Ktari K."/>
            <person name="Nouioui I."/>
            <person name="Morris K."/>
            <person name="Simpson S."/>
            <person name="Abebe-Akele F."/>
            <person name="Thomas K."/>
            <person name="Gtari M."/>
            <person name="Tisa L.S."/>
        </authorList>
    </citation>
    <scope>NUCLEOTIDE SEQUENCE [LARGE SCALE GENOMIC DNA]</scope>
    <source>
        <strain evidence="4">NRRL B-16386</strain>
    </source>
</reference>
<evidence type="ECO:0000256" key="1">
    <source>
        <dbReference type="ARBA" id="ARBA00006484"/>
    </source>
</evidence>
<keyword evidence="4" id="KW-1185">Reference proteome</keyword>
<proteinExistence type="inferred from homology"/>
<dbReference type="PRINTS" id="PR00080">
    <property type="entry name" value="SDRFAMILY"/>
</dbReference>
<evidence type="ECO:0008006" key="5">
    <source>
        <dbReference type="Google" id="ProtNLM"/>
    </source>
</evidence>
<dbReference type="InterPro" id="IPR036291">
    <property type="entry name" value="NAD(P)-bd_dom_sf"/>
</dbReference>
<dbReference type="GO" id="GO:0032787">
    <property type="term" value="P:monocarboxylic acid metabolic process"/>
    <property type="evidence" value="ECO:0007669"/>
    <property type="project" value="UniProtKB-ARBA"/>
</dbReference>
<dbReference type="InterPro" id="IPR050259">
    <property type="entry name" value="SDR"/>
</dbReference>
<dbReference type="PANTHER" id="PTHR42879">
    <property type="entry name" value="3-OXOACYL-(ACYL-CARRIER-PROTEIN) REDUCTASE"/>
    <property type="match status" value="1"/>
</dbReference>
<sequence length="257" mass="26456">MPVLSDHVALVTGSSRGLGATIARRLAADGATVVVNYRAREDLADEVVAGIRAAGGSALAIGADTTDEEAVRDMVARIALDAGPVRLLVNNSGIMSRSSVEEMDVASWDEMMTSHLRSAFLVTRECLRAGTSTLDPLPGRRIAAKVVNIGSGIVTATGRAKTGAVHYVTAKAGLVGFTQALAAELAPRMTVNLVAPGIHFTDMNGGPADDATRETLAGIFLLGLPRDEDVAATVAYLLSPDADHVTAETITPNGGAA</sequence>
<evidence type="ECO:0000313" key="3">
    <source>
        <dbReference type="EMBL" id="ONH25116.1"/>
    </source>
</evidence>
<evidence type="ECO:0000256" key="2">
    <source>
        <dbReference type="RuleBase" id="RU000363"/>
    </source>
</evidence>
<name>A0A1V2I5V5_9ACTN</name>
<dbReference type="SUPFAM" id="SSF51735">
    <property type="entry name" value="NAD(P)-binding Rossmann-fold domains"/>
    <property type="match status" value="1"/>
</dbReference>
<dbReference type="Pfam" id="PF00106">
    <property type="entry name" value="adh_short"/>
    <property type="match status" value="1"/>
</dbReference>
<dbReference type="AlphaFoldDB" id="A0A1V2I5V5"/>
<dbReference type="Proteomes" id="UP000188929">
    <property type="component" value="Unassembled WGS sequence"/>
</dbReference>
<dbReference type="PANTHER" id="PTHR42879:SF2">
    <property type="entry name" value="3-OXOACYL-[ACYL-CARRIER-PROTEIN] REDUCTASE FABG"/>
    <property type="match status" value="1"/>
</dbReference>
<dbReference type="PRINTS" id="PR00081">
    <property type="entry name" value="GDHRDH"/>
</dbReference>
<dbReference type="Gene3D" id="3.40.50.720">
    <property type="entry name" value="NAD(P)-binding Rossmann-like Domain"/>
    <property type="match status" value="1"/>
</dbReference>
<organism evidence="3 4">
    <name type="scientific">Pseudofrankia asymbiotica</name>
    <dbReference type="NCBI Taxonomy" id="1834516"/>
    <lineage>
        <taxon>Bacteria</taxon>
        <taxon>Bacillati</taxon>
        <taxon>Actinomycetota</taxon>
        <taxon>Actinomycetes</taxon>
        <taxon>Frankiales</taxon>
        <taxon>Frankiaceae</taxon>
        <taxon>Pseudofrankia</taxon>
    </lineage>
</organism>
<dbReference type="PROSITE" id="PS00061">
    <property type="entry name" value="ADH_SHORT"/>
    <property type="match status" value="1"/>
</dbReference>
<protein>
    <recommendedName>
        <fullName evidence="5">3-oxoacyl-ACP reductase</fullName>
    </recommendedName>
</protein>
<evidence type="ECO:0000313" key="4">
    <source>
        <dbReference type="Proteomes" id="UP000188929"/>
    </source>
</evidence>
<dbReference type="EMBL" id="MOMC01000063">
    <property type="protein sequence ID" value="ONH25116.1"/>
    <property type="molecule type" value="Genomic_DNA"/>
</dbReference>
<dbReference type="STRING" id="1834516.BL253_28455"/>
<dbReference type="InterPro" id="IPR020904">
    <property type="entry name" value="Sc_DH/Rdtase_CS"/>
</dbReference>
<comment type="similarity">
    <text evidence="1 2">Belongs to the short-chain dehydrogenases/reductases (SDR) family.</text>
</comment>
<accession>A0A1V2I5V5</accession>
<dbReference type="InterPro" id="IPR002347">
    <property type="entry name" value="SDR_fam"/>
</dbReference>
<dbReference type="OrthoDB" id="154414at2"/>